<dbReference type="Proteomes" id="UP000479043">
    <property type="component" value="Unassembled WGS sequence"/>
</dbReference>
<dbReference type="Pfam" id="PF10115">
    <property type="entry name" value="HlyU"/>
    <property type="match status" value="1"/>
</dbReference>
<evidence type="ECO:0000256" key="1">
    <source>
        <dbReference type="SAM" id="MobiDB-lite"/>
    </source>
</evidence>
<feature type="region of interest" description="Disordered" evidence="1">
    <location>
        <begin position="1"/>
        <end position="22"/>
    </location>
</feature>
<keyword evidence="3" id="KW-1185">Reference proteome</keyword>
<sequence length="94" mass="10387">MSLLSKLFGAGRSKPKAKPAAQPEDYKGFLIFPDPMPGEGGFRIAARIEKEVGGELKTHMMIRADTVQSEDEARSMSLRKAKVFIDQMGEGVFR</sequence>
<dbReference type="RefSeq" id="WP_160974352.1">
    <property type="nucleotide sequence ID" value="NZ_WWEN01000006.1"/>
</dbReference>
<name>A0A6L8LPC5_9RHOB</name>
<dbReference type="AlphaFoldDB" id="A0A6L8LPC5"/>
<reference evidence="2 3" key="1">
    <citation type="submission" date="2020-01" db="EMBL/GenBank/DDBJ databases">
        <authorList>
            <person name="Chen S."/>
        </authorList>
    </citation>
    <scope>NUCLEOTIDE SEQUENCE [LARGE SCALE GENOMIC DNA]</scope>
    <source>
        <strain evidence="2 3">GS-10</strain>
    </source>
</reference>
<accession>A0A6L8LPC5</accession>
<proteinExistence type="predicted"/>
<evidence type="ECO:0008006" key="4">
    <source>
        <dbReference type="Google" id="ProtNLM"/>
    </source>
</evidence>
<comment type="caution">
    <text evidence="2">The sequence shown here is derived from an EMBL/GenBank/DDBJ whole genome shotgun (WGS) entry which is preliminary data.</text>
</comment>
<gene>
    <name evidence="2" type="ORF">GR167_14065</name>
</gene>
<protein>
    <recommendedName>
        <fullName evidence="4">Transcriptional activator HlyU</fullName>
    </recommendedName>
</protein>
<dbReference type="EMBL" id="WWEN01000006">
    <property type="protein sequence ID" value="MYM56440.1"/>
    <property type="molecule type" value="Genomic_DNA"/>
</dbReference>
<organism evidence="2 3">
    <name type="scientific">Thalassovita mangrovi</name>
    <dbReference type="NCBI Taxonomy" id="2692236"/>
    <lineage>
        <taxon>Bacteria</taxon>
        <taxon>Pseudomonadati</taxon>
        <taxon>Pseudomonadota</taxon>
        <taxon>Alphaproteobacteria</taxon>
        <taxon>Rhodobacterales</taxon>
        <taxon>Roseobacteraceae</taxon>
        <taxon>Thalassovita</taxon>
    </lineage>
</organism>
<dbReference type="InterPro" id="IPR018772">
    <property type="entry name" value="Transcription_activator_HlyU"/>
</dbReference>
<evidence type="ECO:0000313" key="3">
    <source>
        <dbReference type="Proteomes" id="UP000479043"/>
    </source>
</evidence>
<evidence type="ECO:0000313" key="2">
    <source>
        <dbReference type="EMBL" id="MYM56440.1"/>
    </source>
</evidence>